<comment type="caution">
    <text evidence="3">The sequence shown here is derived from an EMBL/GenBank/DDBJ whole genome shotgun (WGS) entry which is preliminary data.</text>
</comment>
<evidence type="ECO:0000256" key="1">
    <source>
        <dbReference type="SAM" id="MobiDB-lite"/>
    </source>
</evidence>
<evidence type="ECO:0000259" key="2">
    <source>
        <dbReference type="Pfam" id="PF14111"/>
    </source>
</evidence>
<evidence type="ECO:0000313" key="3">
    <source>
        <dbReference type="EMBL" id="KAG2253203.1"/>
    </source>
</evidence>
<dbReference type="OrthoDB" id="1461917at2759"/>
<proteinExistence type="predicted"/>
<name>A0A8X7PM52_BRACI</name>
<evidence type="ECO:0000313" key="4">
    <source>
        <dbReference type="Proteomes" id="UP000886595"/>
    </source>
</evidence>
<dbReference type="PANTHER" id="PTHR31286:SF163">
    <property type="entry name" value="ZINC KNUCKLE CX2CX4HX4C DOMAIN-CONTAINING PROTEIN"/>
    <property type="match status" value="1"/>
</dbReference>
<organism evidence="3 4">
    <name type="scientific">Brassica carinata</name>
    <name type="common">Ethiopian mustard</name>
    <name type="synonym">Abyssinian cabbage</name>
    <dbReference type="NCBI Taxonomy" id="52824"/>
    <lineage>
        <taxon>Eukaryota</taxon>
        <taxon>Viridiplantae</taxon>
        <taxon>Streptophyta</taxon>
        <taxon>Embryophyta</taxon>
        <taxon>Tracheophyta</taxon>
        <taxon>Spermatophyta</taxon>
        <taxon>Magnoliopsida</taxon>
        <taxon>eudicotyledons</taxon>
        <taxon>Gunneridae</taxon>
        <taxon>Pentapetalae</taxon>
        <taxon>rosids</taxon>
        <taxon>malvids</taxon>
        <taxon>Brassicales</taxon>
        <taxon>Brassicaceae</taxon>
        <taxon>Brassiceae</taxon>
        <taxon>Brassica</taxon>
    </lineage>
</organism>
<dbReference type="InterPro" id="IPR025558">
    <property type="entry name" value="DUF4283"/>
</dbReference>
<dbReference type="Pfam" id="PF14111">
    <property type="entry name" value="DUF4283"/>
    <property type="match status" value="1"/>
</dbReference>
<dbReference type="EMBL" id="JAAMPC010000016">
    <property type="protein sequence ID" value="KAG2253203.1"/>
    <property type="molecule type" value="Genomic_DNA"/>
</dbReference>
<sequence length="295" mass="34231">MTRRYSEVEKGKGQLTETPNQTIKRIKAPYLDTTHLIKENALTLIGRLTNPQEQQMWALLPALPRKWNLQGRAVGSDLGKNCFQYRFERAGDLQRVLDKRPYHFSYWMVILQKWEPVISSSFPSQIPFWIRIQGLPLHYWHDDMVCNVGKELGTLENHVLTKTSAKVRVLINGLKPLIKESIIELESGEETLITLEYQPLENHYSSCGSLFHLKNNCPELVEEQNSSQRSPREQTTVMKPLTSPIKRSSYSMRAPDNSNARKEKEIFQERVDRHGNSFGVRVTTKQTRNPPPERY</sequence>
<dbReference type="PANTHER" id="PTHR31286">
    <property type="entry name" value="GLYCINE-RICH CELL WALL STRUCTURAL PROTEIN 1.8-LIKE"/>
    <property type="match status" value="1"/>
</dbReference>
<dbReference type="InterPro" id="IPR040256">
    <property type="entry name" value="At4g02000-like"/>
</dbReference>
<feature type="domain" description="DUF4283" evidence="2">
    <location>
        <begin position="39"/>
        <end position="118"/>
    </location>
</feature>
<accession>A0A8X7PM52</accession>
<feature type="compositionally biased region" description="Polar residues" evidence="1">
    <location>
        <begin position="223"/>
        <end position="237"/>
    </location>
</feature>
<protein>
    <recommendedName>
        <fullName evidence="2">DUF4283 domain-containing protein</fullName>
    </recommendedName>
</protein>
<reference evidence="3 4" key="1">
    <citation type="submission" date="2020-02" db="EMBL/GenBank/DDBJ databases">
        <authorList>
            <person name="Ma Q."/>
            <person name="Huang Y."/>
            <person name="Song X."/>
            <person name="Pei D."/>
        </authorList>
    </citation>
    <scope>NUCLEOTIDE SEQUENCE [LARGE SCALE GENOMIC DNA]</scope>
    <source>
        <strain evidence="3">Sxm20200214</strain>
        <tissue evidence="3">Leaf</tissue>
    </source>
</reference>
<feature type="compositionally biased region" description="Basic and acidic residues" evidence="1">
    <location>
        <begin position="259"/>
        <end position="275"/>
    </location>
</feature>
<dbReference type="Proteomes" id="UP000886595">
    <property type="component" value="Unassembled WGS sequence"/>
</dbReference>
<feature type="region of interest" description="Disordered" evidence="1">
    <location>
        <begin position="222"/>
        <end position="295"/>
    </location>
</feature>
<gene>
    <name evidence="3" type="ORF">Bca52824_083339</name>
</gene>
<dbReference type="AlphaFoldDB" id="A0A8X7PM52"/>
<keyword evidence="4" id="KW-1185">Reference proteome</keyword>